<organism evidence="2 3">
    <name type="scientific">Alistipes putredinis DSM 17216</name>
    <dbReference type="NCBI Taxonomy" id="445970"/>
    <lineage>
        <taxon>Bacteria</taxon>
        <taxon>Pseudomonadati</taxon>
        <taxon>Bacteroidota</taxon>
        <taxon>Bacteroidia</taxon>
        <taxon>Bacteroidales</taxon>
        <taxon>Rikenellaceae</taxon>
        <taxon>Alistipes</taxon>
    </lineage>
</organism>
<dbReference type="AlphaFoldDB" id="B0MTU3"/>
<protein>
    <recommendedName>
        <fullName evidence="4">SIMPL domain-containing protein</fullName>
    </recommendedName>
</protein>
<evidence type="ECO:0000313" key="3">
    <source>
        <dbReference type="Proteomes" id="UP000005819"/>
    </source>
</evidence>
<dbReference type="PANTHER" id="PTHR34387:SF1">
    <property type="entry name" value="PERIPLASMIC IMMUNOGENIC PROTEIN"/>
    <property type="match status" value="1"/>
</dbReference>
<dbReference type="HOGENOM" id="CLU_096029_1_0_10"/>
<name>B0MTU3_9BACT</name>
<evidence type="ECO:0008006" key="4">
    <source>
        <dbReference type="Google" id="ProtNLM"/>
    </source>
</evidence>
<keyword evidence="1" id="KW-0732">Signal</keyword>
<feature type="chain" id="PRO_5002752619" description="SIMPL domain-containing protein" evidence="1">
    <location>
        <begin position="23"/>
        <end position="234"/>
    </location>
</feature>
<proteinExistence type="predicted"/>
<gene>
    <name evidence="2" type="ORF">ALIPUT_00524</name>
</gene>
<evidence type="ECO:0000313" key="2">
    <source>
        <dbReference type="EMBL" id="EDS04651.1"/>
    </source>
</evidence>
<dbReference type="InterPro" id="IPR007497">
    <property type="entry name" value="SIMPL/DUF541"/>
</dbReference>
<dbReference type="GO" id="GO:0006974">
    <property type="term" value="P:DNA damage response"/>
    <property type="evidence" value="ECO:0007669"/>
    <property type="project" value="TreeGrafter"/>
</dbReference>
<feature type="signal peptide" evidence="1">
    <location>
        <begin position="1"/>
        <end position="22"/>
    </location>
</feature>
<keyword evidence="3" id="KW-1185">Reference proteome</keyword>
<dbReference type="eggNOG" id="COG2968">
    <property type="taxonomic scope" value="Bacteria"/>
</dbReference>
<accession>B0MTU3</accession>
<sequence length="234" mass="25938">MKRMKKWMILAAAVVLAAPVFAQTQEAFPSYIQVNGRSQMEVTPDEFYLSIVINERESKGKITVETQQRQMIDALKKLGVDVEKQLKVANMSSDFYKKASSLTTAKYQLLLHSAAEVGDVTAALGDLGISNVGIVRVTRSDIDSLKEQVRLDAIHNAKSSAEALAGAIGQKIGKCFYIYDSNYDVAPQYYDNMMMVRSKAMMADSAEAGAPEEPSLDFKTIKLEYNVQTKFVLE</sequence>
<comment type="caution">
    <text evidence="2">The sequence shown here is derived from an EMBL/GenBank/DDBJ whole genome shotgun (WGS) entry which is preliminary data.</text>
</comment>
<dbReference type="Gene3D" id="3.30.70.2970">
    <property type="entry name" value="Protein of unknown function (DUF541), domain 2"/>
    <property type="match status" value="1"/>
</dbReference>
<dbReference type="PANTHER" id="PTHR34387">
    <property type="entry name" value="SLR1258 PROTEIN"/>
    <property type="match status" value="1"/>
</dbReference>
<dbReference type="EMBL" id="ABFK02000016">
    <property type="protein sequence ID" value="EDS04651.1"/>
    <property type="molecule type" value="Genomic_DNA"/>
</dbReference>
<dbReference type="Gene3D" id="3.30.110.170">
    <property type="entry name" value="Protein of unknown function (DUF541), domain 1"/>
    <property type="match status" value="1"/>
</dbReference>
<evidence type="ECO:0000256" key="1">
    <source>
        <dbReference type="SAM" id="SignalP"/>
    </source>
</evidence>
<dbReference type="Proteomes" id="UP000005819">
    <property type="component" value="Unassembled WGS sequence"/>
</dbReference>
<dbReference type="Pfam" id="PF04402">
    <property type="entry name" value="SIMPL"/>
    <property type="match status" value="1"/>
</dbReference>
<reference evidence="2" key="2">
    <citation type="submission" date="2013-09" db="EMBL/GenBank/DDBJ databases">
        <title>Draft genome sequence of Alistipes putredinis (DSM 17216).</title>
        <authorList>
            <person name="Sudarsanam P."/>
            <person name="Ley R."/>
            <person name="Guruge J."/>
            <person name="Turnbaugh P.J."/>
            <person name="Mahowald M."/>
            <person name="Liep D."/>
            <person name="Gordon J."/>
        </authorList>
    </citation>
    <scope>NUCLEOTIDE SEQUENCE</scope>
    <source>
        <strain evidence="2">DSM 17216</strain>
    </source>
</reference>
<reference evidence="2" key="1">
    <citation type="submission" date="2007-10" db="EMBL/GenBank/DDBJ databases">
        <authorList>
            <person name="Fulton L."/>
            <person name="Clifton S."/>
            <person name="Fulton B."/>
            <person name="Xu J."/>
            <person name="Minx P."/>
            <person name="Pepin K.H."/>
            <person name="Johnson M."/>
            <person name="Thiruvilangam P."/>
            <person name="Bhonagiri V."/>
            <person name="Nash W.E."/>
            <person name="Mardis E.R."/>
            <person name="Wilson R.K."/>
        </authorList>
    </citation>
    <scope>NUCLEOTIDE SEQUENCE [LARGE SCALE GENOMIC DNA]</scope>
    <source>
        <strain evidence="2">DSM 17216</strain>
    </source>
</reference>
<dbReference type="InterPro" id="IPR052022">
    <property type="entry name" value="26kDa_periplasmic_antigen"/>
</dbReference>